<dbReference type="Proteomes" id="UP000295668">
    <property type="component" value="Unassembled WGS sequence"/>
</dbReference>
<dbReference type="AlphaFoldDB" id="A0A4R5MLC2"/>
<protein>
    <submittedName>
        <fullName evidence="1">Uncharacterized protein</fullName>
    </submittedName>
</protein>
<proteinExistence type="predicted"/>
<name>A0A4R5MLC2_9SPHI</name>
<dbReference type="EMBL" id="SJCY01000004">
    <property type="protein sequence ID" value="TDG36428.1"/>
    <property type="molecule type" value="Genomic_DNA"/>
</dbReference>
<accession>A0A4R5MLC2</accession>
<dbReference type="OrthoDB" id="713764at2"/>
<dbReference type="RefSeq" id="WP_133262157.1">
    <property type="nucleotide sequence ID" value="NZ_SJCY01000004.1"/>
</dbReference>
<comment type="caution">
    <text evidence="1">The sequence shown here is derived from an EMBL/GenBank/DDBJ whole genome shotgun (WGS) entry which is preliminary data.</text>
</comment>
<gene>
    <name evidence="1" type="ORF">EZJ43_07875</name>
</gene>
<sequence length="310" mass="36134">MRYLPILIAVLFFTSCSKGQIKEEVGLTNKLVYNKKNSNYTVHLSNSYQAEIFINGFPIHPVLPWVGATVLDLGIEKVGTQKLKIILDLNAVTLENFAPKPEDQILSINLKKGFDDDNAITFRLLYSDLKDGDFKKGYYVKEIEFEAKPAYHFFKEEAYVDLRKQPDLLDSLYARYQSILYAVNDKNAKAFVKKIEVAEYQSAQLRNMEKEWVFKERERFFKNKLNLPPIDSCKLVFTDNGKMATLGLKYDISTGKKNAMINFPALSGIWEKGSVPKFIDYYHYFFFAKQKDKNELQLLRWRTFTYDMDM</sequence>
<reference evidence="1 2" key="1">
    <citation type="submission" date="2019-02" db="EMBL/GenBank/DDBJ databases">
        <title>Pedobacter sp. nov., a novel speices isolated from soil of pinguins habitat in Antarcitica.</title>
        <authorList>
            <person name="He R.-H."/>
        </authorList>
    </citation>
    <scope>NUCLEOTIDE SEQUENCE [LARGE SCALE GENOMIC DNA]</scope>
    <source>
        <strain evidence="1 2">E01020</strain>
    </source>
</reference>
<dbReference type="PROSITE" id="PS51257">
    <property type="entry name" value="PROKAR_LIPOPROTEIN"/>
    <property type="match status" value="1"/>
</dbReference>
<organism evidence="1 2">
    <name type="scientific">Pedobacter changchengzhani</name>
    <dbReference type="NCBI Taxonomy" id="2529274"/>
    <lineage>
        <taxon>Bacteria</taxon>
        <taxon>Pseudomonadati</taxon>
        <taxon>Bacteroidota</taxon>
        <taxon>Sphingobacteriia</taxon>
        <taxon>Sphingobacteriales</taxon>
        <taxon>Sphingobacteriaceae</taxon>
        <taxon>Pedobacter</taxon>
    </lineage>
</organism>
<evidence type="ECO:0000313" key="2">
    <source>
        <dbReference type="Proteomes" id="UP000295668"/>
    </source>
</evidence>
<keyword evidence="2" id="KW-1185">Reference proteome</keyword>
<evidence type="ECO:0000313" key="1">
    <source>
        <dbReference type="EMBL" id="TDG36428.1"/>
    </source>
</evidence>